<sequence>MSAYIKLIQEHLTAVGYDPGPVDGVNGEKTDAAIRKFQKENGLVVDGLVGEKTHDALLIAKAMVNLKLEQDGKLVLKNFAKDEFTCICGCGLDICDRLKAFAQELRDFFGWPLTISSGARCPPVNLEEGGVPNSCHLTGEAFDAYFTGHMNDHTMAQMADFAVSQGIGVIRYPNLLFCHFQIFPRNDFIY</sequence>
<dbReference type="Pfam" id="PF08291">
    <property type="entry name" value="Peptidase_M15_3"/>
    <property type="match status" value="1"/>
</dbReference>
<evidence type="ECO:0000313" key="4">
    <source>
        <dbReference type="Proteomes" id="UP000322619"/>
    </source>
</evidence>
<dbReference type="Gene3D" id="1.10.101.10">
    <property type="entry name" value="PGBD-like superfamily/PGBD"/>
    <property type="match status" value="1"/>
</dbReference>
<dbReference type="Gene3D" id="3.30.1380.10">
    <property type="match status" value="1"/>
</dbReference>
<evidence type="ECO:0008006" key="5">
    <source>
        <dbReference type="Google" id="ProtNLM"/>
    </source>
</evidence>
<evidence type="ECO:0000259" key="2">
    <source>
        <dbReference type="Pfam" id="PF08291"/>
    </source>
</evidence>
<dbReference type="SUPFAM" id="SSF47090">
    <property type="entry name" value="PGBD-like"/>
    <property type="match status" value="1"/>
</dbReference>
<dbReference type="Proteomes" id="UP000322619">
    <property type="component" value="Unassembled WGS sequence"/>
</dbReference>
<gene>
    <name evidence="3" type="ORF">FXB42_07000</name>
</gene>
<dbReference type="InterPro" id="IPR002477">
    <property type="entry name" value="Peptidoglycan-bd-like"/>
</dbReference>
<dbReference type="EMBL" id="VSLA01000013">
    <property type="protein sequence ID" value="TYC85624.1"/>
    <property type="molecule type" value="Genomic_DNA"/>
</dbReference>
<organism evidence="3 4">
    <name type="scientific">Acetobacterium wieringae</name>
    <dbReference type="NCBI Taxonomy" id="52694"/>
    <lineage>
        <taxon>Bacteria</taxon>
        <taxon>Bacillati</taxon>
        <taxon>Bacillota</taxon>
        <taxon>Clostridia</taxon>
        <taxon>Eubacteriales</taxon>
        <taxon>Eubacteriaceae</taxon>
        <taxon>Acetobacterium</taxon>
    </lineage>
</organism>
<comment type="caution">
    <text evidence="3">The sequence shown here is derived from an EMBL/GenBank/DDBJ whole genome shotgun (WGS) entry which is preliminary data.</text>
</comment>
<dbReference type="InterPro" id="IPR009045">
    <property type="entry name" value="Zn_M74/Hedgehog-like"/>
</dbReference>
<dbReference type="Pfam" id="PF01471">
    <property type="entry name" value="PG_binding_1"/>
    <property type="match status" value="1"/>
</dbReference>
<dbReference type="SUPFAM" id="SSF55166">
    <property type="entry name" value="Hedgehog/DD-peptidase"/>
    <property type="match status" value="1"/>
</dbReference>
<feature type="domain" description="Peptidase M15A C-terminal" evidence="2">
    <location>
        <begin position="78"/>
        <end position="175"/>
    </location>
</feature>
<feature type="domain" description="Peptidoglycan binding-like" evidence="1">
    <location>
        <begin position="5"/>
        <end position="57"/>
    </location>
</feature>
<reference evidence="3 4" key="1">
    <citation type="submission" date="2019-08" db="EMBL/GenBank/DDBJ databases">
        <title>Isolation and enrichment of carboxydotrophic bacteria from anaerobic sludge for the production of bio-based chemicals from syngas.</title>
        <authorList>
            <person name="Antares A.L."/>
            <person name="Moreira J."/>
            <person name="Diender M."/>
            <person name="Parshina S.N."/>
            <person name="Stams A.J.M."/>
            <person name="Alves M."/>
            <person name="Alves J.I."/>
            <person name="Sousa D.Z."/>
        </authorList>
    </citation>
    <scope>NUCLEOTIDE SEQUENCE [LARGE SCALE GENOMIC DNA]</scope>
    <source>
        <strain evidence="3 4">JM</strain>
    </source>
</reference>
<dbReference type="InterPro" id="IPR036366">
    <property type="entry name" value="PGBDSf"/>
</dbReference>
<name>A0A5D0WNF7_9FIRM</name>
<dbReference type="RefSeq" id="WP_148637286.1">
    <property type="nucleotide sequence ID" value="NZ_VSLA01000013.1"/>
</dbReference>
<evidence type="ECO:0000313" key="3">
    <source>
        <dbReference type="EMBL" id="TYC85624.1"/>
    </source>
</evidence>
<dbReference type="AlphaFoldDB" id="A0A5D0WNF7"/>
<dbReference type="InterPro" id="IPR013230">
    <property type="entry name" value="Peptidase_M15A_C"/>
</dbReference>
<dbReference type="InterPro" id="IPR036365">
    <property type="entry name" value="PGBD-like_sf"/>
</dbReference>
<proteinExistence type="predicted"/>
<protein>
    <recommendedName>
        <fullName evidence="5">Zinc D-Ala-D-Ala carboxypeptidase</fullName>
    </recommendedName>
</protein>
<accession>A0A5D0WNF7</accession>
<evidence type="ECO:0000259" key="1">
    <source>
        <dbReference type="Pfam" id="PF01471"/>
    </source>
</evidence>